<keyword evidence="1" id="KW-0472">Membrane</keyword>
<proteinExistence type="predicted"/>
<sequence>MATSKSVEGCVKSHSRIPVNPKDTPALTSAFANGWNNLPVELKLHVLSFDLVLDKPIDSVTLEDNPKLRENLFNYLRMGPEIATLARIQFYYMNEWEVSLWKGHNSYFWRYKNPGTNHLLRRLTVSLSKGFEHWIWLANLAAGGYGFRNQSHVTLCIDARAMMRDWPDFDEMAPIIFRCHGQVKFRQSKSEDTLGKQKRLREKIQFDGEVKRVYTIVAMFSMWWSVSNFAFFFLWAELKLDFLFLGAVLTQMWAQ</sequence>
<dbReference type="AlphaFoldDB" id="A0A6A6RIA5"/>
<dbReference type="EMBL" id="MU006815">
    <property type="protein sequence ID" value="KAF2634733.1"/>
    <property type="molecule type" value="Genomic_DNA"/>
</dbReference>
<name>A0A6A6RIA5_9PLEO</name>
<reference evidence="2" key="1">
    <citation type="journal article" date="2020" name="Stud. Mycol.">
        <title>101 Dothideomycetes genomes: a test case for predicting lifestyles and emergence of pathogens.</title>
        <authorList>
            <person name="Haridas S."/>
            <person name="Albert R."/>
            <person name="Binder M."/>
            <person name="Bloem J."/>
            <person name="Labutti K."/>
            <person name="Salamov A."/>
            <person name="Andreopoulos B."/>
            <person name="Baker S."/>
            <person name="Barry K."/>
            <person name="Bills G."/>
            <person name="Bluhm B."/>
            <person name="Cannon C."/>
            <person name="Castanera R."/>
            <person name="Culley D."/>
            <person name="Daum C."/>
            <person name="Ezra D."/>
            <person name="Gonzalez J."/>
            <person name="Henrissat B."/>
            <person name="Kuo A."/>
            <person name="Liang C."/>
            <person name="Lipzen A."/>
            <person name="Lutzoni F."/>
            <person name="Magnuson J."/>
            <person name="Mondo S."/>
            <person name="Nolan M."/>
            <person name="Ohm R."/>
            <person name="Pangilinan J."/>
            <person name="Park H.-J."/>
            <person name="Ramirez L."/>
            <person name="Alfaro M."/>
            <person name="Sun H."/>
            <person name="Tritt A."/>
            <person name="Yoshinaga Y."/>
            <person name="Zwiers L.-H."/>
            <person name="Turgeon B."/>
            <person name="Goodwin S."/>
            <person name="Spatafora J."/>
            <person name="Crous P."/>
            <person name="Grigoriev I."/>
        </authorList>
    </citation>
    <scope>NUCLEOTIDE SEQUENCE</scope>
    <source>
        <strain evidence="2">CBS 473.64</strain>
    </source>
</reference>
<dbReference type="Proteomes" id="UP000799753">
    <property type="component" value="Unassembled WGS sequence"/>
</dbReference>
<evidence type="ECO:0000313" key="2">
    <source>
        <dbReference type="EMBL" id="KAF2634733.1"/>
    </source>
</evidence>
<feature type="transmembrane region" description="Helical" evidence="1">
    <location>
        <begin position="213"/>
        <end position="236"/>
    </location>
</feature>
<protein>
    <submittedName>
        <fullName evidence="2">Uncharacterized protein</fullName>
    </submittedName>
</protein>
<evidence type="ECO:0000256" key="1">
    <source>
        <dbReference type="SAM" id="Phobius"/>
    </source>
</evidence>
<accession>A0A6A6RIA5</accession>
<evidence type="ECO:0000313" key="3">
    <source>
        <dbReference type="Proteomes" id="UP000799753"/>
    </source>
</evidence>
<organism evidence="2 3">
    <name type="scientific">Massarina eburnea CBS 473.64</name>
    <dbReference type="NCBI Taxonomy" id="1395130"/>
    <lineage>
        <taxon>Eukaryota</taxon>
        <taxon>Fungi</taxon>
        <taxon>Dikarya</taxon>
        <taxon>Ascomycota</taxon>
        <taxon>Pezizomycotina</taxon>
        <taxon>Dothideomycetes</taxon>
        <taxon>Pleosporomycetidae</taxon>
        <taxon>Pleosporales</taxon>
        <taxon>Massarineae</taxon>
        <taxon>Massarinaceae</taxon>
        <taxon>Massarina</taxon>
    </lineage>
</organism>
<keyword evidence="3" id="KW-1185">Reference proteome</keyword>
<keyword evidence="1" id="KW-0812">Transmembrane</keyword>
<keyword evidence="1" id="KW-1133">Transmembrane helix</keyword>
<gene>
    <name evidence="2" type="ORF">P280DRAFT_523831</name>
</gene>
<dbReference type="OrthoDB" id="3801236at2759"/>